<comment type="caution">
    <text evidence="2">The sequence shown here is derived from an EMBL/GenBank/DDBJ whole genome shotgun (WGS) entry which is preliminary data.</text>
</comment>
<evidence type="ECO:0000313" key="3">
    <source>
        <dbReference type="Proteomes" id="UP001151760"/>
    </source>
</evidence>
<gene>
    <name evidence="2" type="ORF">Tco_1005044</name>
</gene>
<proteinExistence type="predicted"/>
<feature type="region of interest" description="Disordered" evidence="1">
    <location>
        <begin position="234"/>
        <end position="255"/>
    </location>
</feature>
<dbReference type="EMBL" id="BQNB010017294">
    <property type="protein sequence ID" value="GJT61511.1"/>
    <property type="molecule type" value="Genomic_DNA"/>
</dbReference>
<reference evidence="2" key="1">
    <citation type="journal article" date="2022" name="Int. J. Mol. Sci.">
        <title>Draft Genome of Tanacetum Coccineum: Genomic Comparison of Closely Related Tanacetum-Family Plants.</title>
        <authorList>
            <person name="Yamashiro T."/>
            <person name="Shiraishi A."/>
            <person name="Nakayama K."/>
            <person name="Satake H."/>
        </authorList>
    </citation>
    <scope>NUCLEOTIDE SEQUENCE</scope>
</reference>
<sequence length="255" mass="29029">MGLHTAEEIESARFGVYWANSARQITNKEDLNAYWRGISFEEDFLGTAPSYTVIRDPIMWLCNRLIACSIAGRSQAPEKVISTDLFYLWGMDVGSVNIPYLLARYMRRSDSGRKHEAMIYRRQFVAPEIFDELRVLGVWVLAMGTEWHMECRASTLEVVEGAPDVDEGAQAFLAPIQAPQPAPATASTRTMAQRLSRLEEEVHNLHGVMGEQREVLDSMPRDFSRFTGWTRRRVRHRTRKASTSAAPLDEDHPDP</sequence>
<reference evidence="2" key="2">
    <citation type="submission" date="2022-01" db="EMBL/GenBank/DDBJ databases">
        <authorList>
            <person name="Yamashiro T."/>
            <person name="Shiraishi A."/>
            <person name="Satake H."/>
            <person name="Nakayama K."/>
        </authorList>
    </citation>
    <scope>NUCLEOTIDE SEQUENCE</scope>
</reference>
<evidence type="ECO:0000313" key="2">
    <source>
        <dbReference type="EMBL" id="GJT61511.1"/>
    </source>
</evidence>
<organism evidence="2 3">
    <name type="scientific">Tanacetum coccineum</name>
    <dbReference type="NCBI Taxonomy" id="301880"/>
    <lineage>
        <taxon>Eukaryota</taxon>
        <taxon>Viridiplantae</taxon>
        <taxon>Streptophyta</taxon>
        <taxon>Embryophyta</taxon>
        <taxon>Tracheophyta</taxon>
        <taxon>Spermatophyta</taxon>
        <taxon>Magnoliopsida</taxon>
        <taxon>eudicotyledons</taxon>
        <taxon>Gunneridae</taxon>
        <taxon>Pentapetalae</taxon>
        <taxon>asterids</taxon>
        <taxon>campanulids</taxon>
        <taxon>Asterales</taxon>
        <taxon>Asteraceae</taxon>
        <taxon>Asteroideae</taxon>
        <taxon>Anthemideae</taxon>
        <taxon>Anthemidinae</taxon>
        <taxon>Tanacetum</taxon>
    </lineage>
</organism>
<dbReference type="Proteomes" id="UP001151760">
    <property type="component" value="Unassembled WGS sequence"/>
</dbReference>
<protein>
    <recommendedName>
        <fullName evidence="4">Sulfotransferase</fullName>
    </recommendedName>
</protein>
<name>A0ABQ5FE06_9ASTR</name>
<evidence type="ECO:0000256" key="1">
    <source>
        <dbReference type="SAM" id="MobiDB-lite"/>
    </source>
</evidence>
<accession>A0ABQ5FE06</accession>
<keyword evidence="3" id="KW-1185">Reference proteome</keyword>
<evidence type="ECO:0008006" key="4">
    <source>
        <dbReference type="Google" id="ProtNLM"/>
    </source>
</evidence>